<dbReference type="InterPro" id="IPR054267">
    <property type="entry name" value="DUF6998"/>
</dbReference>
<dbReference type="AlphaFoldDB" id="A0A425XWH0"/>
<dbReference type="Pfam" id="PF22522">
    <property type="entry name" value="DUF6998"/>
    <property type="match status" value="1"/>
</dbReference>
<comment type="caution">
    <text evidence="2">The sequence shown here is derived from an EMBL/GenBank/DDBJ whole genome shotgun (WGS) entry which is preliminary data.</text>
</comment>
<proteinExistence type="predicted"/>
<evidence type="ECO:0000313" key="2">
    <source>
        <dbReference type="EMBL" id="RRG18983.1"/>
    </source>
</evidence>
<accession>A0A425XWH0</accession>
<evidence type="ECO:0000259" key="1">
    <source>
        <dbReference type="Pfam" id="PF22522"/>
    </source>
</evidence>
<dbReference type="RefSeq" id="WP_125032182.1">
    <property type="nucleotide sequence ID" value="NZ_JAPXVP010000032.1"/>
</dbReference>
<keyword evidence="3" id="KW-1185">Reference proteome</keyword>
<evidence type="ECO:0000313" key="3">
    <source>
        <dbReference type="Proteomes" id="UP000285794"/>
    </source>
</evidence>
<sequence length="143" mass="16812">MGDIELIKVFFNSVKELKKANIIRGDQILGDIAEYLAKEKYNIELNENLREKYFDGKIGDKKVQIKYNGSQKGKNIDIGDTSKYDILILVLYRESLHYPENCVEDFVFYMLEKSKLEKIKTTKLGKRTLTKEKLINYNYEKLD</sequence>
<protein>
    <recommendedName>
        <fullName evidence="1">DUF6998 domain-containing protein</fullName>
    </recommendedName>
</protein>
<gene>
    <name evidence="2" type="ORF">DWB61_17420</name>
</gene>
<name>A0A425XWH0_9BACT</name>
<dbReference type="OrthoDB" id="7065580at2"/>
<reference evidence="2 3" key="1">
    <citation type="submission" date="2018-07" db="EMBL/GenBank/DDBJ databases">
        <title>Draft genome sequence of Ancylomarina sp. M1P.</title>
        <authorList>
            <person name="Yadav S."/>
            <person name="Villanueva L."/>
            <person name="Damste J.S.S."/>
        </authorList>
    </citation>
    <scope>NUCLEOTIDE SEQUENCE [LARGE SCALE GENOMIC DNA]</scope>
    <source>
        <strain evidence="2 3">M1P</strain>
    </source>
</reference>
<feature type="domain" description="DUF6998" evidence="1">
    <location>
        <begin position="27"/>
        <end position="130"/>
    </location>
</feature>
<organism evidence="2 3">
    <name type="scientific">Ancylomarina euxinus</name>
    <dbReference type="NCBI Taxonomy" id="2283627"/>
    <lineage>
        <taxon>Bacteria</taxon>
        <taxon>Pseudomonadati</taxon>
        <taxon>Bacteroidota</taxon>
        <taxon>Bacteroidia</taxon>
        <taxon>Marinilabiliales</taxon>
        <taxon>Marinifilaceae</taxon>
        <taxon>Ancylomarina</taxon>
    </lineage>
</organism>
<dbReference type="Proteomes" id="UP000285794">
    <property type="component" value="Unassembled WGS sequence"/>
</dbReference>
<dbReference type="EMBL" id="QQWG01000035">
    <property type="protein sequence ID" value="RRG18983.1"/>
    <property type="molecule type" value="Genomic_DNA"/>
</dbReference>